<dbReference type="InterPro" id="IPR007391">
    <property type="entry name" value="Vancomycin_resist_VanW"/>
</dbReference>
<feature type="region of interest" description="Disordered" evidence="2">
    <location>
        <begin position="403"/>
        <end position="435"/>
    </location>
</feature>
<reference evidence="4 5" key="1">
    <citation type="submission" date="2018-08" db="EMBL/GenBank/DDBJ databases">
        <title>A genome reference for cultivated species of the human gut microbiota.</title>
        <authorList>
            <person name="Zou Y."/>
            <person name="Xue W."/>
            <person name="Luo G."/>
        </authorList>
    </citation>
    <scope>NUCLEOTIDE SEQUENCE [LARGE SCALE GENOMIC DNA]</scope>
    <source>
        <strain evidence="4 5">AF04-15</strain>
    </source>
</reference>
<feature type="compositionally biased region" description="Low complexity" evidence="2">
    <location>
        <begin position="475"/>
        <end position="498"/>
    </location>
</feature>
<dbReference type="AlphaFoldDB" id="A0A413F972"/>
<dbReference type="PANTHER" id="PTHR35788">
    <property type="entry name" value="EXPORTED PROTEIN-RELATED"/>
    <property type="match status" value="1"/>
</dbReference>
<protein>
    <recommendedName>
        <fullName evidence="3">G5 domain-containing protein</fullName>
    </recommendedName>
</protein>
<dbReference type="Pfam" id="PF07501">
    <property type="entry name" value="G5"/>
    <property type="match status" value="1"/>
</dbReference>
<gene>
    <name evidence="4" type="ORF">DWV29_23525</name>
</gene>
<dbReference type="Proteomes" id="UP000283880">
    <property type="component" value="Unassembled WGS sequence"/>
</dbReference>
<dbReference type="RefSeq" id="WP_083790357.1">
    <property type="nucleotide sequence ID" value="NZ_JAWRJJ010000069.1"/>
</dbReference>
<feature type="domain" description="G5" evidence="3">
    <location>
        <begin position="396"/>
        <end position="474"/>
    </location>
</feature>
<feature type="region of interest" description="Disordered" evidence="2">
    <location>
        <begin position="475"/>
        <end position="566"/>
    </location>
</feature>
<dbReference type="PANTHER" id="PTHR35788:SF1">
    <property type="entry name" value="EXPORTED PROTEIN"/>
    <property type="match status" value="1"/>
</dbReference>
<feature type="compositionally biased region" description="Polar residues" evidence="2">
    <location>
        <begin position="541"/>
        <end position="566"/>
    </location>
</feature>
<organism evidence="4 5">
    <name type="scientific">Enterocloster asparagiformis</name>
    <dbReference type="NCBI Taxonomy" id="333367"/>
    <lineage>
        <taxon>Bacteria</taxon>
        <taxon>Bacillati</taxon>
        <taxon>Bacillota</taxon>
        <taxon>Clostridia</taxon>
        <taxon>Lachnospirales</taxon>
        <taxon>Lachnospiraceae</taxon>
        <taxon>Enterocloster</taxon>
    </lineage>
</organism>
<evidence type="ECO:0000256" key="2">
    <source>
        <dbReference type="SAM" id="MobiDB-lite"/>
    </source>
</evidence>
<dbReference type="SMART" id="SM01208">
    <property type="entry name" value="G5"/>
    <property type="match status" value="1"/>
</dbReference>
<dbReference type="InterPro" id="IPR052913">
    <property type="entry name" value="Glycopeptide_resist_protein"/>
</dbReference>
<accession>A0A413F972</accession>
<dbReference type="Pfam" id="PF04294">
    <property type="entry name" value="VanW"/>
    <property type="match status" value="1"/>
</dbReference>
<evidence type="ECO:0000313" key="5">
    <source>
        <dbReference type="Proteomes" id="UP000283880"/>
    </source>
</evidence>
<sequence length="566" mass="60969">MTRIRSNRFRSRRKRSHMNRLQTAVLSRGFVLSLAVLVPVLTFAAWTVFGKDRRETKQPSASAAYAPDAPMEASSLPAAPAVTVQGVDLTGLDRSAAEKKLTEAFSWDVSVVWENDRLPFPNPLEPEIGRILDEIYAAGQSSSENYTFDLEAVEERILEAADEFAGRFDRSPENSQLVSYDRETGKYQYSKEVSGLRLDRDQLAADVLAAVNSGSYAASISPSLTIIPPERTQAQAKEQYQVIGTFTTKTTNNKNRNQNIQLAVDAIDGRILKAGEEFSFNLATGNRTSEKGYQPAGAYKNGVLIEEPGGGVCQVSTTLYHAIITSGFMTTERNSHSFAPSYVEPGQDAMVSFDGYAGPDLKFVNTNTTSIALRANFQDNLLKLSIVGLPVLEDGVKVSIRSEQVGETPAPDQVLEENPNLPYGTQQQVEAPKPGASWKSFRVVTKNGEVIQETPLHNSNYRPKAGVIQQNTTVPDETAAPTAPAAPAESPAETPVAPQAETQVETQNGTQVEAQGGAQGEAPDSAQGEPTVGAPDELPNDLQSALPTVTPAQTQSGPLSTTPTNP</sequence>
<dbReference type="InterPro" id="IPR011098">
    <property type="entry name" value="G5_dom"/>
</dbReference>
<dbReference type="OrthoDB" id="9797191at2"/>
<proteinExistence type="predicted"/>
<dbReference type="EMBL" id="QSBM01000022">
    <property type="protein sequence ID" value="RGX24437.1"/>
    <property type="molecule type" value="Genomic_DNA"/>
</dbReference>
<name>A0A413F972_9FIRM</name>
<evidence type="ECO:0000259" key="3">
    <source>
        <dbReference type="SMART" id="SM01208"/>
    </source>
</evidence>
<keyword evidence="1" id="KW-0732">Signal</keyword>
<comment type="caution">
    <text evidence="4">The sequence shown here is derived from an EMBL/GenBank/DDBJ whole genome shotgun (WGS) entry which is preliminary data.</text>
</comment>
<evidence type="ECO:0000256" key="1">
    <source>
        <dbReference type="ARBA" id="ARBA00022729"/>
    </source>
</evidence>
<evidence type="ECO:0000313" key="4">
    <source>
        <dbReference type="EMBL" id="RGX24437.1"/>
    </source>
</evidence>
<feature type="compositionally biased region" description="Polar residues" evidence="2">
    <location>
        <begin position="500"/>
        <end position="513"/>
    </location>
</feature>